<dbReference type="EMBL" id="AP024237">
    <property type="protein sequence ID" value="BCO38353.1"/>
    <property type="molecule type" value="Genomic_DNA"/>
</dbReference>
<keyword evidence="2" id="KW-1185">Reference proteome</keyword>
<dbReference type="GO" id="GO:0032259">
    <property type="term" value="P:methylation"/>
    <property type="evidence" value="ECO:0007669"/>
    <property type="project" value="UniProtKB-KW"/>
</dbReference>
<gene>
    <name evidence="1" type="ORF">MHEC_47860</name>
</gene>
<dbReference type="STRING" id="110505.ACT16_10110"/>
<sequence length="247" mass="26301">MTDLHTTTLPPALRKALELLSDPPADPEVSKGYLDLLGTAAAEESPPSKGMIQTIWTSPLVAAIYDTQQALVRRLLGVLRLPIEWLNISAGSTVLDVGCGPASITASLARAAGPEGLVLGVDLSEAMLTRAVRTQWGPQVGFLRADAQQLPLRDQTVDAVVSIAVLQLVPNPAAALAEMARVLRPGGRLAVMVPTAGRAAQLWRAFPDIGAYVFGEDEIGDILEDHGFVSVRTKIVATFQWIRAKRG</sequence>
<dbReference type="InterPro" id="IPR029063">
    <property type="entry name" value="SAM-dependent_MTases_sf"/>
</dbReference>
<evidence type="ECO:0000313" key="1">
    <source>
        <dbReference type="EMBL" id="BCO38353.1"/>
    </source>
</evidence>
<keyword evidence="1" id="KW-0808">Transferase</keyword>
<dbReference type="AlphaFoldDB" id="A0A2G8B3N8"/>
<organism evidence="1 2">
    <name type="scientific">Mycobacterium heckeshornense</name>
    <dbReference type="NCBI Taxonomy" id="110505"/>
    <lineage>
        <taxon>Bacteria</taxon>
        <taxon>Bacillati</taxon>
        <taxon>Actinomycetota</taxon>
        <taxon>Actinomycetes</taxon>
        <taxon>Mycobacteriales</taxon>
        <taxon>Mycobacteriaceae</taxon>
        <taxon>Mycobacterium</taxon>
    </lineage>
</organism>
<name>A0A2G8B3N8_9MYCO</name>
<reference evidence="1 2" key="1">
    <citation type="submission" date="2020-12" db="EMBL/GenBank/DDBJ databases">
        <title>Complete genome sequence of Mycobacterium heckeshornense JCM 15655T, closely related to a pathogenic non-tuberculous mycobacterial species Mycobacterium xenopi.</title>
        <authorList>
            <person name="Yoshida M."/>
            <person name="Fukano H."/>
            <person name="Asakura T."/>
            <person name="Suzuki M."/>
            <person name="Hoshino Y."/>
        </authorList>
    </citation>
    <scope>NUCLEOTIDE SEQUENCE [LARGE SCALE GENOMIC DNA]</scope>
    <source>
        <strain evidence="1 2">JCM 15655</strain>
    </source>
</reference>
<dbReference type="PANTHER" id="PTHR43591">
    <property type="entry name" value="METHYLTRANSFERASE"/>
    <property type="match status" value="1"/>
</dbReference>
<dbReference type="OrthoDB" id="3763870at2"/>
<dbReference type="RefSeq" id="WP_048891345.1">
    <property type="nucleotide sequence ID" value="NZ_AP024237.1"/>
</dbReference>
<dbReference type="SUPFAM" id="SSF53335">
    <property type="entry name" value="S-adenosyl-L-methionine-dependent methyltransferases"/>
    <property type="match status" value="1"/>
</dbReference>
<dbReference type="Pfam" id="PF08241">
    <property type="entry name" value="Methyltransf_11"/>
    <property type="match status" value="1"/>
</dbReference>
<accession>A0A2G8B3N8</accession>
<evidence type="ECO:0000313" key="2">
    <source>
        <dbReference type="Proteomes" id="UP000595446"/>
    </source>
</evidence>
<dbReference type="CDD" id="cd02440">
    <property type="entry name" value="AdoMet_MTases"/>
    <property type="match status" value="1"/>
</dbReference>
<dbReference type="PANTHER" id="PTHR43591:SF24">
    <property type="entry name" value="2-METHOXY-6-POLYPRENYL-1,4-BENZOQUINOL METHYLASE, MITOCHONDRIAL"/>
    <property type="match status" value="1"/>
</dbReference>
<dbReference type="GO" id="GO:0008757">
    <property type="term" value="F:S-adenosylmethionine-dependent methyltransferase activity"/>
    <property type="evidence" value="ECO:0007669"/>
    <property type="project" value="InterPro"/>
</dbReference>
<protein>
    <submittedName>
        <fullName evidence="1">Methyltransferase</fullName>
    </submittedName>
</protein>
<keyword evidence="1" id="KW-0489">Methyltransferase</keyword>
<dbReference type="Gene3D" id="3.40.50.150">
    <property type="entry name" value="Vaccinia Virus protein VP39"/>
    <property type="match status" value="1"/>
</dbReference>
<dbReference type="Proteomes" id="UP000595446">
    <property type="component" value="Chromosome"/>
</dbReference>
<dbReference type="InterPro" id="IPR013216">
    <property type="entry name" value="Methyltransf_11"/>
</dbReference>
<proteinExistence type="predicted"/>